<sequence length="414" mass="43647">MKKHLLPLFLCLSLLTGCAAAGAAAQSVPKAAGDVSIPVLDADSHPDTSYAAFAAELLRQSRTEGENTLLSPLSVMLALGMTANGASGETLAGFRSLFGMDLDALNAYCASALSTYSKLGGSTQATLVNSLWCDPDLTLEDRFVARCQQNYGAELYQADLSSAATVKAVNDWVKEATKGLIPNTVDQFSEDAVLALVNAIYLNNRFERPFEAPVSDWEMDFTAEDGTVSRPKGMSNGIRTEQYIAARKGQGVVLPYDDGHLGFLLMLPDEGVSLTAYLASWNGETAGALLKARQEARVSLVVPKFEVEWSGSLGDTLAAMGLADAFDPSAADFSAMGSVPGKSLCVGDVIHKTVLKVNEKGTEAAAVTAAVMKATSAAPAEDPIVLRFDRPFVCGIVDLETGAPLFLGTVENLT</sequence>
<comment type="similarity">
    <text evidence="1">Belongs to the serpin family.</text>
</comment>
<dbReference type="GO" id="GO:0004867">
    <property type="term" value="F:serine-type endopeptidase inhibitor activity"/>
    <property type="evidence" value="ECO:0007669"/>
    <property type="project" value="InterPro"/>
</dbReference>
<dbReference type="AlphaFoldDB" id="A0AAW5JJ12"/>
<evidence type="ECO:0000313" key="4">
    <source>
        <dbReference type="EMBL" id="MCQ4770046.1"/>
    </source>
</evidence>
<dbReference type="EMBL" id="JANFYS010000010">
    <property type="protein sequence ID" value="MCQ4770046.1"/>
    <property type="molecule type" value="Genomic_DNA"/>
</dbReference>
<dbReference type="PANTHER" id="PTHR11461">
    <property type="entry name" value="SERINE PROTEASE INHIBITOR, SERPIN"/>
    <property type="match status" value="1"/>
</dbReference>
<evidence type="ECO:0000256" key="1">
    <source>
        <dbReference type="RuleBase" id="RU000411"/>
    </source>
</evidence>
<dbReference type="PROSITE" id="PS51257">
    <property type="entry name" value="PROKAR_LIPOPROTEIN"/>
    <property type="match status" value="1"/>
</dbReference>
<proteinExistence type="inferred from homology"/>
<feature type="signal peptide" evidence="2">
    <location>
        <begin position="1"/>
        <end position="23"/>
    </location>
</feature>
<evidence type="ECO:0000313" key="5">
    <source>
        <dbReference type="Proteomes" id="UP001204562"/>
    </source>
</evidence>
<dbReference type="InterPro" id="IPR036186">
    <property type="entry name" value="Serpin_sf"/>
</dbReference>
<organism evidence="4 5">
    <name type="scientific">Intestinimonas massiliensis</name>
    <name type="common">ex Afouda et al. 2020</name>
    <dbReference type="NCBI Taxonomy" id="1673721"/>
    <lineage>
        <taxon>Bacteria</taxon>
        <taxon>Bacillati</taxon>
        <taxon>Bacillota</taxon>
        <taxon>Clostridia</taxon>
        <taxon>Eubacteriales</taxon>
        <taxon>Intestinimonas</taxon>
    </lineage>
</organism>
<dbReference type="PANTHER" id="PTHR11461:SF211">
    <property type="entry name" value="GH10112P-RELATED"/>
    <property type="match status" value="1"/>
</dbReference>
<dbReference type="SMART" id="SM00093">
    <property type="entry name" value="SERPIN"/>
    <property type="match status" value="1"/>
</dbReference>
<feature type="chain" id="PRO_5043733776" evidence="2">
    <location>
        <begin position="24"/>
        <end position="414"/>
    </location>
</feature>
<dbReference type="InterPro" id="IPR042178">
    <property type="entry name" value="Serpin_sf_1"/>
</dbReference>
<dbReference type="Gene3D" id="3.30.497.10">
    <property type="entry name" value="Antithrombin, subunit I, domain 2"/>
    <property type="match status" value="1"/>
</dbReference>
<evidence type="ECO:0000256" key="2">
    <source>
        <dbReference type="SAM" id="SignalP"/>
    </source>
</evidence>
<dbReference type="InterPro" id="IPR023796">
    <property type="entry name" value="Serpin_dom"/>
</dbReference>
<dbReference type="SUPFAM" id="SSF56574">
    <property type="entry name" value="Serpins"/>
    <property type="match status" value="1"/>
</dbReference>
<dbReference type="GO" id="GO:0005615">
    <property type="term" value="C:extracellular space"/>
    <property type="evidence" value="ECO:0007669"/>
    <property type="project" value="InterPro"/>
</dbReference>
<dbReference type="InterPro" id="IPR000215">
    <property type="entry name" value="Serpin_fam"/>
</dbReference>
<dbReference type="Gene3D" id="2.30.39.10">
    <property type="entry name" value="Alpha-1-antitrypsin, domain 1"/>
    <property type="match status" value="1"/>
</dbReference>
<dbReference type="InterPro" id="IPR042185">
    <property type="entry name" value="Serpin_sf_2"/>
</dbReference>
<evidence type="ECO:0000259" key="3">
    <source>
        <dbReference type="SMART" id="SM00093"/>
    </source>
</evidence>
<accession>A0AAW5JJ12</accession>
<dbReference type="Proteomes" id="UP001204562">
    <property type="component" value="Unassembled WGS sequence"/>
</dbReference>
<feature type="domain" description="Serpin" evidence="3">
    <location>
        <begin position="55"/>
        <end position="413"/>
    </location>
</feature>
<protein>
    <submittedName>
        <fullName evidence="4">Serpin family protein</fullName>
    </submittedName>
</protein>
<dbReference type="PROSITE" id="PS00284">
    <property type="entry name" value="SERPIN"/>
    <property type="match status" value="1"/>
</dbReference>
<dbReference type="InterPro" id="IPR023795">
    <property type="entry name" value="Serpin_CS"/>
</dbReference>
<dbReference type="RefSeq" id="WP_242853734.1">
    <property type="nucleotide sequence ID" value="NZ_JANFYS010000010.1"/>
</dbReference>
<comment type="caution">
    <text evidence="4">The sequence shown here is derived from an EMBL/GenBank/DDBJ whole genome shotgun (WGS) entry which is preliminary data.</text>
</comment>
<dbReference type="CDD" id="cd19589">
    <property type="entry name" value="serpin_tengpin-like"/>
    <property type="match status" value="1"/>
</dbReference>
<name>A0AAW5JJ12_9FIRM</name>
<dbReference type="Pfam" id="PF00079">
    <property type="entry name" value="Serpin"/>
    <property type="match status" value="1"/>
</dbReference>
<keyword evidence="2" id="KW-0732">Signal</keyword>
<reference evidence="4" key="1">
    <citation type="submission" date="2022-06" db="EMBL/GenBank/DDBJ databases">
        <title>Isolation of gut microbiota from human fecal samples.</title>
        <authorList>
            <person name="Pamer E.G."/>
            <person name="Barat B."/>
            <person name="Waligurski E."/>
            <person name="Medina S."/>
            <person name="Paddock L."/>
            <person name="Mostad J."/>
        </authorList>
    </citation>
    <scope>NUCLEOTIDE SEQUENCE</scope>
    <source>
        <strain evidence="4">DFI.9.91</strain>
    </source>
</reference>
<gene>
    <name evidence="4" type="ORF">NE579_06145</name>
</gene>